<protein>
    <submittedName>
        <fullName evidence="3">Virulence factor Mce family protein</fullName>
    </submittedName>
</protein>
<sequence>MTNMNKVFTPQVKIALVAILAVVVLFFGMQFLKGLSFFSTDTRYQMKFSDITGLSTSTPVYANGFKVGAVKSIEYNYARPGDAVNVGVDIDKSMNIPEGTTAEIVSDLMGNVKVVLVFGKSSRMLAENGVIDGRINDGTLGDMKSMVPPLQKMLPKLDSILASVNMLLADPAIKGSLHNVNLITSNLTTSTRELNRLLAQANSSLPLLTANAGRVMDNANGMMKNANGGITEARGAIRGAKGMLETLNGKVNGIDVQGTMTKVNTTLEHLNTLTAKLNSNEGTMGLLMNDPSLYNNLNTTVRSADSLLNNIKTHPKRYVHFSLFGRKNK</sequence>
<accession>F0H9U8</accession>
<dbReference type="EMBL" id="AEXO01000099">
    <property type="protein sequence ID" value="EGC85366.1"/>
    <property type="molecule type" value="Genomic_DNA"/>
</dbReference>
<feature type="domain" description="Mce/MlaD" evidence="2">
    <location>
        <begin position="42"/>
        <end position="107"/>
    </location>
</feature>
<keyword evidence="1" id="KW-1133">Transmembrane helix</keyword>
<comment type="caution">
    <text evidence="3">The sequence shown here is derived from an EMBL/GenBank/DDBJ whole genome shotgun (WGS) entry which is preliminary data.</text>
</comment>
<dbReference type="AlphaFoldDB" id="F0H9U8"/>
<evidence type="ECO:0000313" key="3">
    <source>
        <dbReference type="EMBL" id="EGC85366.1"/>
    </source>
</evidence>
<gene>
    <name evidence="3" type="ORF">HMPREF9303_1068</name>
</gene>
<keyword evidence="1" id="KW-0812">Transmembrane</keyword>
<keyword evidence="4" id="KW-1185">Reference proteome</keyword>
<evidence type="ECO:0000313" key="4">
    <source>
        <dbReference type="Proteomes" id="UP000003155"/>
    </source>
</evidence>
<feature type="transmembrane region" description="Helical" evidence="1">
    <location>
        <begin position="12"/>
        <end position="32"/>
    </location>
</feature>
<name>F0H9U8_9BACT</name>
<dbReference type="Proteomes" id="UP000003155">
    <property type="component" value="Unassembled WGS sequence"/>
</dbReference>
<evidence type="ECO:0000259" key="2">
    <source>
        <dbReference type="Pfam" id="PF02470"/>
    </source>
</evidence>
<keyword evidence="1" id="KW-0472">Membrane</keyword>
<dbReference type="Pfam" id="PF02470">
    <property type="entry name" value="MlaD"/>
    <property type="match status" value="1"/>
</dbReference>
<proteinExistence type="predicted"/>
<evidence type="ECO:0000256" key="1">
    <source>
        <dbReference type="SAM" id="Phobius"/>
    </source>
</evidence>
<dbReference type="InterPro" id="IPR052336">
    <property type="entry name" value="MlaD_Phospholipid_Transporter"/>
</dbReference>
<organism evidence="3 4">
    <name type="scientific">Prevotella denticola CRIS 18C-A</name>
    <dbReference type="NCBI Taxonomy" id="944557"/>
    <lineage>
        <taxon>Bacteria</taxon>
        <taxon>Pseudomonadati</taxon>
        <taxon>Bacteroidota</taxon>
        <taxon>Bacteroidia</taxon>
        <taxon>Bacteroidales</taxon>
        <taxon>Prevotellaceae</taxon>
        <taxon>Prevotella</taxon>
    </lineage>
</organism>
<dbReference type="PANTHER" id="PTHR33371:SF4">
    <property type="entry name" value="INTERMEMBRANE PHOSPHOLIPID TRANSPORT SYSTEM BINDING PROTEIN MLAD"/>
    <property type="match status" value="1"/>
</dbReference>
<dbReference type="PANTHER" id="PTHR33371">
    <property type="entry name" value="INTERMEMBRANE PHOSPHOLIPID TRANSPORT SYSTEM BINDING PROTEIN MLAD-RELATED"/>
    <property type="match status" value="1"/>
</dbReference>
<reference evidence="3 4" key="1">
    <citation type="submission" date="2011-02" db="EMBL/GenBank/DDBJ databases">
        <authorList>
            <person name="Durkin A.S."/>
            <person name="Madupu R."/>
            <person name="Torralba M."/>
            <person name="Gillis M."/>
            <person name="Methe B."/>
            <person name="Sutton G."/>
            <person name="Nelson K.E."/>
        </authorList>
    </citation>
    <scope>NUCLEOTIDE SEQUENCE [LARGE SCALE GENOMIC DNA]</scope>
    <source>
        <strain evidence="3 4">CRIS 18C-A</strain>
    </source>
</reference>
<dbReference type="InterPro" id="IPR003399">
    <property type="entry name" value="Mce/MlaD"/>
</dbReference>